<dbReference type="PANTHER" id="PTHR32182">
    <property type="entry name" value="DNA REPLICATION AND REPAIR PROTEIN RECF"/>
    <property type="match status" value="1"/>
</dbReference>
<sequence length="856" mass="94816">MDAQGQVRIWLLEQPDWLQEAADRLLKNGDLTQDDISQIAALLKTPSGQAVSKHRTFDELTHAPAGSVLRLRSIADVTGIESLGPRAPLDFGTGNLTVIYGHNGSGKSCYTRILKKATGKARASDLKPNVFQAAPASSKCTLSFELDQSSESVEWHITHPAIEQLREIDIFDSEEALHYLKSESAATYSPPIMGLFEKLANATDSVRDTLQAEQDQLVSQLPAIPATLKDTSAGKSYQGLSALAPSAVDNLLRWTPENAGSLEALNERLKTSDPSSLAKQKRDTCVQVTNIVKGIKIAVAAFGAEQIQTIRTQRSNARDKRRIAIEGAQAKSAILEGVGTPTWKAMWEAARAYSQTPYPDQHYPVTVDGRCVLCHQELSAKAQDRLNDFELFVQSRLETDAKSAEQTYSETLRMLPNSPTEAEVQTQCTAAALTTPEWMAAVWGFWRGVGESRKALLDHEQSGLAGTVPDVAANLLVLEQFAQQLTLEADQFDQDALQFDRPKAVADKTSLEASQWVSQQSEAVRKEQQRLKDHKLLDKLKTSASSRRISNKATEISESVVTELYVKRFNDELRALGATRIQVELIKTRTTRGRVLHQLKLKALKNGDHSPDKVLSEGERRIISLAAFLADVTDKPGVAPFIFDDPISSLDHDFEWKVACRLAELAKERQVLIFTHRLSLYGAMDDVAKKVGDSWKKDNFQQMCIESFGGASGHPADQAVWNSSTKTANNILLTRVRDAKKAGEDSGATAYYALAQGICSDFRKLIERSVEDDLLFKIVVRHRRGISTDGRLPALLGITREDLQKIDELMTKYSCFEHSQSDEMPVQAPEEPELKADIESLKQWRDDLEGRRKKAA</sequence>
<dbReference type="Pfam" id="PF13166">
    <property type="entry name" value="AAA_13"/>
    <property type="match status" value="1"/>
</dbReference>
<dbReference type="GO" id="GO:0006302">
    <property type="term" value="P:double-strand break repair"/>
    <property type="evidence" value="ECO:0007669"/>
    <property type="project" value="TreeGrafter"/>
</dbReference>
<dbReference type="InterPro" id="IPR026866">
    <property type="entry name" value="CR006_AAA"/>
</dbReference>
<organism evidence="2 3">
    <name type="scientific">Pseudomonas migulae</name>
    <dbReference type="NCBI Taxonomy" id="78543"/>
    <lineage>
        <taxon>Bacteria</taxon>
        <taxon>Pseudomonadati</taxon>
        <taxon>Pseudomonadota</taxon>
        <taxon>Gammaproteobacteria</taxon>
        <taxon>Pseudomonadales</taxon>
        <taxon>Pseudomonadaceae</taxon>
        <taxon>Pseudomonas</taxon>
    </lineage>
</organism>
<dbReference type="RefSeq" id="WP_084317900.1">
    <property type="nucleotide sequence ID" value="NZ_FNTY01000002.1"/>
</dbReference>
<proteinExistence type="predicted"/>
<dbReference type="PANTHER" id="PTHR32182:SF22">
    <property type="entry name" value="ATP-DEPENDENT ENDONUCLEASE, OLD FAMILY-RELATED"/>
    <property type="match status" value="1"/>
</dbReference>
<gene>
    <name evidence="2" type="ORF">SAMN04490194_2166</name>
</gene>
<reference evidence="2 3" key="1">
    <citation type="submission" date="2016-10" db="EMBL/GenBank/DDBJ databases">
        <authorList>
            <person name="de Groot N.N."/>
        </authorList>
    </citation>
    <scope>NUCLEOTIDE SEQUENCE [LARGE SCALE GENOMIC DNA]</scope>
    <source>
        <strain evidence="2 3">BS3662</strain>
    </source>
</reference>
<name>A0A1H5IPE5_9PSED</name>
<dbReference type="SUPFAM" id="SSF52540">
    <property type="entry name" value="P-loop containing nucleoside triphosphate hydrolases"/>
    <property type="match status" value="1"/>
</dbReference>
<evidence type="ECO:0000313" key="3">
    <source>
        <dbReference type="Proteomes" id="UP000198985"/>
    </source>
</evidence>
<dbReference type="Proteomes" id="UP000198985">
    <property type="component" value="Unassembled WGS sequence"/>
</dbReference>
<protein>
    <submittedName>
        <fullName evidence="2">AAA domain-containing protein</fullName>
    </submittedName>
</protein>
<feature type="domain" description="Protein CR006 P-loop" evidence="1">
    <location>
        <begin position="369"/>
        <end position="768"/>
    </location>
</feature>
<evidence type="ECO:0000259" key="1">
    <source>
        <dbReference type="Pfam" id="PF13166"/>
    </source>
</evidence>
<dbReference type="GO" id="GO:0000731">
    <property type="term" value="P:DNA synthesis involved in DNA repair"/>
    <property type="evidence" value="ECO:0007669"/>
    <property type="project" value="TreeGrafter"/>
</dbReference>
<evidence type="ECO:0000313" key="2">
    <source>
        <dbReference type="EMBL" id="SEE42119.1"/>
    </source>
</evidence>
<dbReference type="AlphaFoldDB" id="A0A1H5IPE5"/>
<accession>A0A1H5IPE5</accession>
<dbReference type="Gene3D" id="3.40.50.300">
    <property type="entry name" value="P-loop containing nucleotide triphosphate hydrolases"/>
    <property type="match status" value="2"/>
</dbReference>
<dbReference type="EMBL" id="FNTY01000002">
    <property type="protein sequence ID" value="SEE42119.1"/>
    <property type="molecule type" value="Genomic_DNA"/>
</dbReference>
<dbReference type="InterPro" id="IPR027417">
    <property type="entry name" value="P-loop_NTPase"/>
</dbReference>